<dbReference type="KEGG" id="crw:CROST_025170"/>
<accession>A0A1S8M2E5</accession>
<organism evidence="1 2">
    <name type="scientific">Clostridium felsineum</name>
    <dbReference type="NCBI Taxonomy" id="36839"/>
    <lineage>
        <taxon>Bacteria</taxon>
        <taxon>Bacillati</taxon>
        <taxon>Bacillota</taxon>
        <taxon>Clostridia</taxon>
        <taxon>Eubacteriales</taxon>
        <taxon>Clostridiaceae</taxon>
        <taxon>Clostridium</taxon>
    </lineage>
</organism>
<reference evidence="1 2" key="1">
    <citation type="submission" date="2022-04" db="EMBL/GenBank/DDBJ databases">
        <title>Genome sequence of C. roseum typestrain.</title>
        <authorList>
            <person name="Poehlein A."/>
            <person name="Schoch T."/>
            <person name="Duerre P."/>
            <person name="Daniel R."/>
        </authorList>
    </citation>
    <scope>NUCLEOTIDE SEQUENCE [LARGE SCALE GENOMIC DNA]</scope>
    <source>
        <strain evidence="1 2">DSM 7320</strain>
    </source>
</reference>
<protein>
    <submittedName>
        <fullName evidence="1">Uncharacterized protein</fullName>
    </submittedName>
</protein>
<evidence type="ECO:0000313" key="1">
    <source>
        <dbReference type="EMBL" id="URZ11800.1"/>
    </source>
</evidence>
<keyword evidence="2" id="KW-1185">Reference proteome</keyword>
<dbReference type="AlphaFoldDB" id="A0A1S8M2E5"/>
<dbReference type="RefSeq" id="WP_077834451.1">
    <property type="nucleotide sequence ID" value="NZ_CP096983.1"/>
</dbReference>
<gene>
    <name evidence="1" type="ORF">CROST_025170</name>
</gene>
<dbReference type="NCBIfam" id="TIGR01603">
    <property type="entry name" value="maj_tail_phi13"/>
    <property type="match status" value="1"/>
</dbReference>
<sequence>MARQIGLKNIYFAELIKDTKNSCVYSIPKIYERAISATLTPKTNSDTIYSDDTTEDVISTFDSCEVEIEVSQLQIPTRAFLQGAKTAKGMIIENGNDLAPYVAMGFMSKKSNGAYKYVWLTKGQFQIVTDSYETIADKVKAQTSKVKSTFIKRDFDDNWRFQADEDFNTSACATWFDTVPTTFTSNISTTITSANINVLVSATATALTVKTGSKVSNLVQAIQVDGGLGTVDIFTSSNKTLYATNSATITADMVVVATAEDGVTQTTYTITLE</sequence>
<dbReference type="EMBL" id="CP096983">
    <property type="protein sequence ID" value="URZ11800.1"/>
    <property type="molecule type" value="Genomic_DNA"/>
</dbReference>
<dbReference type="STRING" id="84029.CROST_24680"/>
<dbReference type="InterPro" id="IPR006490">
    <property type="entry name" value="Maj_tail_phi13"/>
</dbReference>
<proteinExistence type="predicted"/>
<evidence type="ECO:0000313" key="2">
    <source>
        <dbReference type="Proteomes" id="UP000190951"/>
    </source>
</evidence>
<dbReference type="Proteomes" id="UP000190951">
    <property type="component" value="Chromosome"/>
</dbReference>
<name>A0A1S8M2E5_9CLOT</name>